<dbReference type="Proteomes" id="UP001620626">
    <property type="component" value="Unassembled WGS sequence"/>
</dbReference>
<name>A0ABD2LFF0_9BILA</name>
<dbReference type="AlphaFoldDB" id="A0ABD2LFF0"/>
<proteinExistence type="predicted"/>
<reference evidence="2 3" key="1">
    <citation type="submission" date="2024-10" db="EMBL/GenBank/DDBJ databases">
        <authorList>
            <person name="Kim D."/>
        </authorList>
    </citation>
    <scope>NUCLEOTIDE SEQUENCE [LARGE SCALE GENOMIC DNA]</scope>
    <source>
        <strain evidence="2">BH-2024</strain>
    </source>
</reference>
<evidence type="ECO:0000313" key="2">
    <source>
        <dbReference type="EMBL" id="KAL3113410.1"/>
    </source>
</evidence>
<gene>
    <name evidence="2" type="ORF">niasHT_012270</name>
    <name evidence="1" type="ORF">niasHT_012344</name>
</gene>
<keyword evidence="3" id="KW-1185">Reference proteome</keyword>
<evidence type="ECO:0000313" key="1">
    <source>
        <dbReference type="EMBL" id="KAL3111136.1"/>
    </source>
</evidence>
<evidence type="ECO:0000313" key="3">
    <source>
        <dbReference type="Proteomes" id="UP001620626"/>
    </source>
</evidence>
<protein>
    <submittedName>
        <fullName evidence="2">Uncharacterized protein</fullName>
    </submittedName>
</protein>
<dbReference type="EMBL" id="JBICBT010000447">
    <property type="protein sequence ID" value="KAL3113410.1"/>
    <property type="molecule type" value="Genomic_DNA"/>
</dbReference>
<sequence>MVFSSELGKSCGWQKSICCANNFELKCCIDREAGRAAKPPKRIHKRLKLKLRPSLTNDKTHRGTEHSCQFDGNQFCASRMPIFCVFNEYRTLDDGSS</sequence>
<organism evidence="2 3">
    <name type="scientific">Heterodera trifolii</name>
    <dbReference type="NCBI Taxonomy" id="157864"/>
    <lineage>
        <taxon>Eukaryota</taxon>
        <taxon>Metazoa</taxon>
        <taxon>Ecdysozoa</taxon>
        <taxon>Nematoda</taxon>
        <taxon>Chromadorea</taxon>
        <taxon>Rhabditida</taxon>
        <taxon>Tylenchina</taxon>
        <taxon>Tylenchomorpha</taxon>
        <taxon>Tylenchoidea</taxon>
        <taxon>Heteroderidae</taxon>
        <taxon>Heteroderinae</taxon>
        <taxon>Heterodera</taxon>
    </lineage>
</organism>
<dbReference type="EMBL" id="JBICBT010000518">
    <property type="protein sequence ID" value="KAL3111136.1"/>
    <property type="molecule type" value="Genomic_DNA"/>
</dbReference>
<accession>A0ABD2LFF0</accession>
<comment type="caution">
    <text evidence="2">The sequence shown here is derived from an EMBL/GenBank/DDBJ whole genome shotgun (WGS) entry which is preliminary data.</text>
</comment>